<reference evidence="1" key="1">
    <citation type="journal article" date="2014" name="Front. Microbiol.">
        <title>High frequency of phylogenetically diverse reductive dehalogenase-homologous genes in deep subseafloor sedimentary metagenomes.</title>
        <authorList>
            <person name="Kawai M."/>
            <person name="Futagami T."/>
            <person name="Toyoda A."/>
            <person name="Takaki Y."/>
            <person name="Nishi S."/>
            <person name="Hori S."/>
            <person name="Arai W."/>
            <person name="Tsubouchi T."/>
            <person name="Morono Y."/>
            <person name="Uchiyama I."/>
            <person name="Ito T."/>
            <person name="Fujiyama A."/>
            <person name="Inagaki F."/>
            <person name="Takami H."/>
        </authorList>
    </citation>
    <scope>NUCLEOTIDE SEQUENCE</scope>
    <source>
        <strain evidence="1">Expedition CK06-06</strain>
    </source>
</reference>
<dbReference type="AlphaFoldDB" id="X1AGR0"/>
<organism evidence="1">
    <name type="scientific">marine sediment metagenome</name>
    <dbReference type="NCBI Taxonomy" id="412755"/>
    <lineage>
        <taxon>unclassified sequences</taxon>
        <taxon>metagenomes</taxon>
        <taxon>ecological metagenomes</taxon>
    </lineage>
</organism>
<sequence>MIRNIEVKIDDNNTIELSENLVQAGPEIDIGNNDSISCKNLIFSIGMKR</sequence>
<comment type="caution">
    <text evidence="1">The sequence shown here is derived from an EMBL/GenBank/DDBJ whole genome shotgun (WGS) entry which is preliminary data.</text>
</comment>
<dbReference type="EMBL" id="BART01009849">
    <property type="protein sequence ID" value="GAG81775.1"/>
    <property type="molecule type" value="Genomic_DNA"/>
</dbReference>
<accession>X1AGR0</accession>
<name>X1AGR0_9ZZZZ</name>
<proteinExistence type="predicted"/>
<protein>
    <submittedName>
        <fullName evidence="1">Uncharacterized protein</fullName>
    </submittedName>
</protein>
<evidence type="ECO:0000313" key="1">
    <source>
        <dbReference type="EMBL" id="GAG81775.1"/>
    </source>
</evidence>
<gene>
    <name evidence="1" type="ORF">S01H4_21685</name>
</gene>